<name>A0ABV6DK32_9BACL</name>
<dbReference type="PANTHER" id="PTHR43744">
    <property type="entry name" value="ABC TRANSPORTER PERMEASE PROTEIN MG189-RELATED-RELATED"/>
    <property type="match status" value="1"/>
</dbReference>
<sequence>MASKITLKGTVHYAVLALLLLATVYPFYMTIINSFKHRMDFLRNFWGLPQQYFLDNYVTAGGYLLPYMANSAIVTVGIVLVVLLLSSMAAFSFAVYDFPGKGWLYVLVIMLMMIPGFLLLVPQFVLVKSLGLLNTFAGQILPPAAVGSSMGTMLIREFLAGLPKGLFESAELDGAGPWRVFANMAMPLAKPIMSVVGILSAINGWNNYIWPLVIISDERFKPVILVLGKISGTVEQGVSLQLAGYVIASIPFLILFLFATKPFIAGLTSGSMKG</sequence>
<feature type="domain" description="ABC transmembrane type-1" evidence="8">
    <location>
        <begin position="68"/>
        <end position="259"/>
    </location>
</feature>
<evidence type="ECO:0000256" key="1">
    <source>
        <dbReference type="ARBA" id="ARBA00004651"/>
    </source>
</evidence>
<feature type="transmembrane region" description="Helical" evidence="7">
    <location>
        <begin position="72"/>
        <end position="96"/>
    </location>
</feature>
<evidence type="ECO:0000256" key="3">
    <source>
        <dbReference type="ARBA" id="ARBA00022475"/>
    </source>
</evidence>
<evidence type="ECO:0000259" key="8">
    <source>
        <dbReference type="PROSITE" id="PS50928"/>
    </source>
</evidence>
<keyword evidence="3" id="KW-1003">Cell membrane</keyword>
<evidence type="ECO:0000256" key="2">
    <source>
        <dbReference type="ARBA" id="ARBA00022448"/>
    </source>
</evidence>
<evidence type="ECO:0000256" key="4">
    <source>
        <dbReference type="ARBA" id="ARBA00022692"/>
    </source>
</evidence>
<dbReference type="CDD" id="cd06261">
    <property type="entry name" value="TM_PBP2"/>
    <property type="match status" value="1"/>
</dbReference>
<dbReference type="InterPro" id="IPR035906">
    <property type="entry name" value="MetI-like_sf"/>
</dbReference>
<keyword evidence="6 7" id="KW-0472">Membrane</keyword>
<dbReference type="PROSITE" id="PS50928">
    <property type="entry name" value="ABC_TM1"/>
    <property type="match status" value="1"/>
</dbReference>
<keyword evidence="4 7" id="KW-0812">Transmembrane</keyword>
<organism evidence="9 10">
    <name type="scientific">Paenibacillus chartarius</name>
    <dbReference type="NCBI Taxonomy" id="747481"/>
    <lineage>
        <taxon>Bacteria</taxon>
        <taxon>Bacillati</taxon>
        <taxon>Bacillota</taxon>
        <taxon>Bacilli</taxon>
        <taxon>Bacillales</taxon>
        <taxon>Paenibacillaceae</taxon>
        <taxon>Paenibacillus</taxon>
    </lineage>
</organism>
<comment type="similarity">
    <text evidence="7">Belongs to the binding-protein-dependent transport system permease family.</text>
</comment>
<evidence type="ECO:0000256" key="5">
    <source>
        <dbReference type="ARBA" id="ARBA00022989"/>
    </source>
</evidence>
<feature type="transmembrane region" description="Helical" evidence="7">
    <location>
        <begin position="103"/>
        <end position="125"/>
    </location>
</feature>
<dbReference type="PANTHER" id="PTHR43744:SF8">
    <property type="entry name" value="SN-GLYCEROL-3-PHOSPHATE TRANSPORT SYSTEM PERMEASE PROTEIN UGPE"/>
    <property type="match status" value="1"/>
</dbReference>
<evidence type="ECO:0000256" key="6">
    <source>
        <dbReference type="ARBA" id="ARBA00023136"/>
    </source>
</evidence>
<keyword evidence="2 7" id="KW-0813">Transport</keyword>
<dbReference type="EMBL" id="JBHLWN010000043">
    <property type="protein sequence ID" value="MFC0212952.1"/>
    <property type="molecule type" value="Genomic_DNA"/>
</dbReference>
<dbReference type="Gene3D" id="1.10.3720.10">
    <property type="entry name" value="MetI-like"/>
    <property type="match status" value="1"/>
</dbReference>
<dbReference type="SUPFAM" id="SSF161098">
    <property type="entry name" value="MetI-like"/>
    <property type="match status" value="1"/>
</dbReference>
<reference evidence="9 10" key="1">
    <citation type="submission" date="2024-09" db="EMBL/GenBank/DDBJ databases">
        <authorList>
            <person name="Sun Q."/>
            <person name="Mori K."/>
        </authorList>
    </citation>
    <scope>NUCLEOTIDE SEQUENCE [LARGE SCALE GENOMIC DNA]</scope>
    <source>
        <strain evidence="9 10">CCM 7759</strain>
    </source>
</reference>
<evidence type="ECO:0000313" key="10">
    <source>
        <dbReference type="Proteomes" id="UP001589776"/>
    </source>
</evidence>
<dbReference type="Pfam" id="PF00528">
    <property type="entry name" value="BPD_transp_1"/>
    <property type="match status" value="1"/>
</dbReference>
<feature type="transmembrane region" description="Helical" evidence="7">
    <location>
        <begin position="242"/>
        <end position="264"/>
    </location>
</feature>
<evidence type="ECO:0000256" key="7">
    <source>
        <dbReference type="RuleBase" id="RU363032"/>
    </source>
</evidence>
<feature type="transmembrane region" description="Helical" evidence="7">
    <location>
        <begin position="12"/>
        <end position="32"/>
    </location>
</feature>
<comment type="subcellular location">
    <subcellularLocation>
        <location evidence="1 7">Cell membrane</location>
        <topology evidence="1 7">Multi-pass membrane protein</topology>
    </subcellularLocation>
</comment>
<keyword evidence="10" id="KW-1185">Reference proteome</keyword>
<evidence type="ECO:0000313" key="9">
    <source>
        <dbReference type="EMBL" id="MFC0212952.1"/>
    </source>
</evidence>
<proteinExistence type="inferred from homology"/>
<gene>
    <name evidence="9" type="ORF">ACFFK0_10890</name>
</gene>
<accession>A0ABV6DK32</accession>
<keyword evidence="5 7" id="KW-1133">Transmembrane helix</keyword>
<dbReference type="Proteomes" id="UP001589776">
    <property type="component" value="Unassembled WGS sequence"/>
</dbReference>
<protein>
    <submittedName>
        <fullName evidence="9">Carbohydrate ABC transporter permease</fullName>
    </submittedName>
</protein>
<dbReference type="RefSeq" id="WP_377470198.1">
    <property type="nucleotide sequence ID" value="NZ_JBHLWN010000043.1"/>
</dbReference>
<dbReference type="InterPro" id="IPR000515">
    <property type="entry name" value="MetI-like"/>
</dbReference>
<comment type="caution">
    <text evidence="9">The sequence shown here is derived from an EMBL/GenBank/DDBJ whole genome shotgun (WGS) entry which is preliminary data.</text>
</comment>